<accession>A0A3M7QXN5</accession>
<dbReference type="EMBL" id="REGN01004858">
    <property type="protein sequence ID" value="RNA15884.1"/>
    <property type="molecule type" value="Genomic_DNA"/>
</dbReference>
<protein>
    <submittedName>
        <fullName evidence="1">Uncharacterized protein</fullName>
    </submittedName>
</protein>
<keyword evidence="2" id="KW-1185">Reference proteome</keyword>
<comment type="caution">
    <text evidence="1">The sequence shown here is derived from an EMBL/GenBank/DDBJ whole genome shotgun (WGS) entry which is preliminary data.</text>
</comment>
<gene>
    <name evidence="1" type="ORF">BpHYR1_049106</name>
</gene>
<proteinExistence type="predicted"/>
<organism evidence="1 2">
    <name type="scientific">Brachionus plicatilis</name>
    <name type="common">Marine rotifer</name>
    <name type="synonym">Brachionus muelleri</name>
    <dbReference type="NCBI Taxonomy" id="10195"/>
    <lineage>
        <taxon>Eukaryota</taxon>
        <taxon>Metazoa</taxon>
        <taxon>Spiralia</taxon>
        <taxon>Gnathifera</taxon>
        <taxon>Rotifera</taxon>
        <taxon>Eurotatoria</taxon>
        <taxon>Monogononta</taxon>
        <taxon>Pseudotrocha</taxon>
        <taxon>Ploima</taxon>
        <taxon>Brachionidae</taxon>
        <taxon>Brachionus</taxon>
    </lineage>
</organism>
<dbReference type="AlphaFoldDB" id="A0A3M7QXN5"/>
<reference evidence="1 2" key="1">
    <citation type="journal article" date="2018" name="Sci. Rep.">
        <title>Genomic signatures of local adaptation to the degree of environmental predictability in rotifers.</title>
        <authorList>
            <person name="Franch-Gras L."/>
            <person name="Hahn C."/>
            <person name="Garcia-Roger E.M."/>
            <person name="Carmona M.J."/>
            <person name="Serra M."/>
            <person name="Gomez A."/>
        </authorList>
    </citation>
    <scope>NUCLEOTIDE SEQUENCE [LARGE SCALE GENOMIC DNA]</scope>
    <source>
        <strain evidence="1">HYR1</strain>
    </source>
</reference>
<sequence>MNSTYTAPKERKTELFDKFIYLIQINLQQKKSILQYSFHQDNFRICKIEKKTCQFRLILSITTTPTLFNLHVYSFTVQYYDLMRLASDNI</sequence>
<evidence type="ECO:0000313" key="2">
    <source>
        <dbReference type="Proteomes" id="UP000276133"/>
    </source>
</evidence>
<dbReference type="Proteomes" id="UP000276133">
    <property type="component" value="Unassembled WGS sequence"/>
</dbReference>
<name>A0A3M7QXN5_BRAPC</name>
<evidence type="ECO:0000313" key="1">
    <source>
        <dbReference type="EMBL" id="RNA15884.1"/>
    </source>
</evidence>